<sequence length="105" mass="11161">MFTQTQIITYPATFLGAKKFKGEIDGSKIDSCSVLVATPLPSQSGNAVGFTAAQMKFGSSDNFAKLANLSFPCEVMITVEMTSTGKGMVPSLKEFQVQTEAKPKG</sequence>
<reference evidence="1" key="1">
    <citation type="journal article" date="2021" name="Proc. Natl. Acad. Sci. U.S.A.">
        <title>A Catalog of Tens of Thousands of Viruses from Human Metagenomes Reveals Hidden Associations with Chronic Diseases.</title>
        <authorList>
            <person name="Tisza M.J."/>
            <person name="Buck C.B."/>
        </authorList>
    </citation>
    <scope>NUCLEOTIDE SEQUENCE</scope>
    <source>
        <strain evidence="1">CtWUU20</strain>
    </source>
</reference>
<proteinExistence type="predicted"/>
<accession>A0A8S5LE89</accession>
<name>A0A8S5LE89_9VIRU</name>
<dbReference type="EMBL" id="BK014694">
    <property type="protein sequence ID" value="DAD68163.1"/>
    <property type="molecule type" value="Genomic_DNA"/>
</dbReference>
<evidence type="ECO:0000313" key="1">
    <source>
        <dbReference type="EMBL" id="DAD68163.1"/>
    </source>
</evidence>
<organism evidence="1">
    <name type="scientific">Inoviridae sp. ctWUU20</name>
    <dbReference type="NCBI Taxonomy" id="2823615"/>
    <lineage>
        <taxon>Viruses</taxon>
        <taxon>Monodnaviria</taxon>
        <taxon>Loebvirae</taxon>
        <taxon>Hofneiviricota</taxon>
        <taxon>Faserviricetes</taxon>
        <taxon>Tubulavirales</taxon>
        <taxon>Inoviridae</taxon>
    </lineage>
</organism>
<protein>
    <submittedName>
        <fullName evidence="1">RstB protein</fullName>
    </submittedName>
</protein>